<dbReference type="Proteomes" id="UP000321580">
    <property type="component" value="Unassembled WGS sequence"/>
</dbReference>
<gene>
    <name evidence="1" type="ORF">FRY97_18340</name>
</gene>
<dbReference type="EMBL" id="VOOR01000052">
    <property type="protein sequence ID" value="TXB61591.1"/>
    <property type="molecule type" value="Genomic_DNA"/>
</dbReference>
<reference evidence="1 2" key="1">
    <citation type="submission" date="2019-08" db="EMBL/GenBank/DDBJ databases">
        <title>Genome of Phaeodactylibacter luteus.</title>
        <authorList>
            <person name="Bowman J.P."/>
        </authorList>
    </citation>
    <scope>NUCLEOTIDE SEQUENCE [LARGE SCALE GENOMIC DNA]</scope>
    <source>
        <strain evidence="1 2">KCTC 42180</strain>
    </source>
</reference>
<evidence type="ECO:0000313" key="1">
    <source>
        <dbReference type="EMBL" id="TXB61591.1"/>
    </source>
</evidence>
<keyword evidence="2" id="KW-1185">Reference proteome</keyword>
<dbReference type="OrthoDB" id="2485468at2"/>
<dbReference type="PANTHER" id="PTHR37841:SF1">
    <property type="entry name" value="DUF3298 DOMAIN-CONTAINING PROTEIN"/>
    <property type="match status" value="1"/>
</dbReference>
<dbReference type="PANTHER" id="PTHR37841">
    <property type="entry name" value="GLR2918 PROTEIN"/>
    <property type="match status" value="1"/>
</dbReference>
<proteinExistence type="predicted"/>
<evidence type="ECO:0000313" key="2">
    <source>
        <dbReference type="Proteomes" id="UP000321580"/>
    </source>
</evidence>
<accession>A0A5C6RH05</accession>
<comment type="caution">
    <text evidence="1">The sequence shown here is derived from an EMBL/GenBank/DDBJ whole genome shotgun (WGS) entry which is preliminary data.</text>
</comment>
<dbReference type="SUPFAM" id="SSF69360">
    <property type="entry name" value="Cell wall binding repeat"/>
    <property type="match status" value="2"/>
</dbReference>
<protein>
    <submittedName>
        <fullName evidence="1">WG repeat-containing protein</fullName>
    </submittedName>
</protein>
<organism evidence="1 2">
    <name type="scientific">Phaeodactylibacter luteus</name>
    <dbReference type="NCBI Taxonomy" id="1564516"/>
    <lineage>
        <taxon>Bacteria</taxon>
        <taxon>Pseudomonadati</taxon>
        <taxon>Bacteroidota</taxon>
        <taxon>Saprospiria</taxon>
        <taxon>Saprospirales</taxon>
        <taxon>Haliscomenobacteraceae</taxon>
        <taxon>Phaeodactylibacter</taxon>
    </lineage>
</organism>
<dbReference type="InterPro" id="IPR032774">
    <property type="entry name" value="WG_beta_rep"/>
</dbReference>
<name>A0A5C6RH05_9BACT</name>
<sequence>MTYSQDLHMIQRLSLLFWFIYLGCSSCLIGQQACFPIKQNNMWGLMNADGKIVQAPVYDAIGEFQHFGYAVMQQHGRVGLLNATGQELLPSRYEDLKILDSLFIAVMRDGAWSVIHINGHQVLGSGYEQVEVPAQGYLAFAKSGKWGLVDERGAVLAPPRYDQISCFSQQYFSIWEGSRQGLITRDGRIVLAPVATDIQIEKDSLICFEQDRKWGAATPDGVIRVLPAFNTYQAMEHGFIAWYSESGAKAYSMNCRRMITPAFADGFYAFSPRYLLFKKNRQLGLLNWCGQLVFPAQYDEIQPFTDSLFRVNQNGQWGLAFPGGELAMPPSYDYIAPPTGAVSLVKKDGLYGVCNLEGRPLVKTAYHRITLEKNQAKAYQQTPGEGEALTLFAFTANGQLQSGQALSQQHFQVKVGHASRPLAPEPSLEQQRRLRYFEWFYSPEQDRWGMRKLSDGSVQIEPMFTSIAVEPALGFTLVGLPKSVTYQFDRTAFRFEQVFGLVNNELGLIVTELDLLHLQVEDFKKGSRLARCTFSNGTQGLIDRQGKIHRQGLAFVGPFSDDGLARFSFAGQLSGALEPKHHLGMLSEFLQGMSAPSIMTDYTQHDQKFRASAYLTCEDCEWGYLDTTGQVAIAPAFTFAEDFTEGAGIVACGDKWGLINRAGRMVIECQYDEVQLMSNAGRSMVKVYKKEPKYGLIDTLGQLAVSAVYDEIAHFSEGRLAVQRNGLWGFVNLDGQEVIPCRFREVQNFSMGLAAVRLGHEWGFIDKLGHIAIDFEFKRAGNFSHGLAWALTENGAGYIDESGHFRITPQFDRAYDFQWGLARVIDNGLYGLIDINGTFVQRPRFSAVSAFDENGLAIARYGNNKVKYALLDRSGALQAQGDFQEIEPFHEGLAVAKGKNGYGYINTKGEWAIEARYSKAGHFAEGLAPVQLDGQCGYINAQGTVAIPFQYTRCQPFEDGRAVVYQGLRKAGLIDRQGQEIIQPSVNRLLNFQEGRGLVRDNQYRFYYITEEASPYKGYYEQATEFQHGVAVVQVNGKWGIINQKGIEIIPPRYDKIERFENGYAKVRIQGFSGLADLDGKVLVQPDYEYISYAGQGLFRVEKGGEIGYFDEKGEWVWALAK</sequence>
<dbReference type="AlphaFoldDB" id="A0A5C6RH05"/>
<dbReference type="Pfam" id="PF14903">
    <property type="entry name" value="WG_beta_rep"/>
    <property type="match status" value="12"/>
</dbReference>